<protein>
    <submittedName>
        <fullName evidence="7">Amino acid permease</fullName>
    </submittedName>
</protein>
<feature type="transmembrane region" description="Helical" evidence="6">
    <location>
        <begin position="424"/>
        <end position="444"/>
    </location>
</feature>
<feature type="transmembrane region" description="Helical" evidence="6">
    <location>
        <begin position="284"/>
        <end position="313"/>
    </location>
</feature>
<dbReference type="RefSeq" id="WP_091660339.1">
    <property type="nucleotide sequence ID" value="NZ_FONT01000003.1"/>
</dbReference>
<accession>A0A1I2CTD4</accession>
<dbReference type="PANTHER" id="PTHR42770">
    <property type="entry name" value="AMINO ACID TRANSPORTER-RELATED"/>
    <property type="match status" value="1"/>
</dbReference>
<feature type="transmembrane region" description="Helical" evidence="6">
    <location>
        <begin position="237"/>
        <end position="260"/>
    </location>
</feature>
<feature type="transmembrane region" description="Helical" evidence="6">
    <location>
        <begin position="136"/>
        <end position="157"/>
    </location>
</feature>
<dbReference type="AlphaFoldDB" id="A0A1I2CTD4"/>
<dbReference type="Pfam" id="PF13520">
    <property type="entry name" value="AA_permease_2"/>
    <property type="match status" value="1"/>
</dbReference>
<dbReference type="STRING" id="930128.SAMN05192532_103188"/>
<dbReference type="Proteomes" id="UP000199516">
    <property type="component" value="Unassembled WGS sequence"/>
</dbReference>
<sequence>MSEKQKLQKVLSRPEALVLAFGAMIGWGWVVMAGEWVLEAGVIGAILAFLVGGALVVFVGLTYSELSSAMPKAGGELVYALRSVGPVGSFITAWAITLGYISVVAFEAVALPNVLEFVFPNYKVGLMYTITGYEVYASWVAVGVVASIFVTIVNYIGIKFAAKLQMILTLLIILVGIMLIVGAGFNGSSINADPLITGGIAGFLAVVIATPFMFVGFDVIPQAAEELKMEPRSIGKLLILSVVMAVLFYVGIIYAVGYGLDNEATANSSLSTADAMANVFGSDIFGIVLVIGGIAGIMTSWNAFIIGGSRVLYAMGQANMLPKWFGKLHSKYNTPGNSILFIGILATISPFFGSPMLGWLVDAGGMTIVIAYLMVAVSFLRLRKHEPEMPRPFKAGRTNAIAWIALVLSILIGIQYLPGMPAGLGWHEWVILLGWWIVGIFFMLQRYNSYKNVTYKEMEEVDA</sequence>
<evidence type="ECO:0000256" key="5">
    <source>
        <dbReference type="ARBA" id="ARBA00023136"/>
    </source>
</evidence>
<feature type="transmembrane region" description="Helical" evidence="6">
    <location>
        <begin position="40"/>
        <end position="63"/>
    </location>
</feature>
<feature type="transmembrane region" description="Helical" evidence="6">
    <location>
        <begin position="195"/>
        <end position="217"/>
    </location>
</feature>
<keyword evidence="2" id="KW-1003">Cell membrane</keyword>
<dbReference type="PIRSF" id="PIRSF006060">
    <property type="entry name" value="AA_transporter"/>
    <property type="match status" value="1"/>
</dbReference>
<feature type="transmembrane region" description="Helical" evidence="6">
    <location>
        <begin position="359"/>
        <end position="380"/>
    </location>
</feature>
<evidence type="ECO:0000256" key="3">
    <source>
        <dbReference type="ARBA" id="ARBA00022692"/>
    </source>
</evidence>
<dbReference type="GO" id="GO:0022857">
    <property type="term" value="F:transmembrane transporter activity"/>
    <property type="evidence" value="ECO:0007669"/>
    <property type="project" value="InterPro"/>
</dbReference>
<dbReference type="OrthoDB" id="3181223at2"/>
<name>A0A1I2CTD4_9BACI</name>
<keyword evidence="3 6" id="KW-0812">Transmembrane</keyword>
<dbReference type="EMBL" id="FONT01000003">
    <property type="protein sequence ID" value="SFE71504.1"/>
    <property type="molecule type" value="Genomic_DNA"/>
</dbReference>
<comment type="subcellular location">
    <subcellularLocation>
        <location evidence="1">Cell membrane</location>
        <topology evidence="1">Multi-pass membrane protein</topology>
    </subcellularLocation>
</comment>
<gene>
    <name evidence="7" type="ORF">SAMN05192532_103188</name>
</gene>
<organism evidence="7 8">
    <name type="scientific">Alteribacillus iranensis</name>
    <dbReference type="NCBI Taxonomy" id="930128"/>
    <lineage>
        <taxon>Bacteria</taxon>
        <taxon>Bacillati</taxon>
        <taxon>Bacillota</taxon>
        <taxon>Bacilli</taxon>
        <taxon>Bacillales</taxon>
        <taxon>Bacillaceae</taxon>
        <taxon>Alteribacillus</taxon>
    </lineage>
</organism>
<dbReference type="InterPro" id="IPR002293">
    <property type="entry name" value="AA/rel_permease1"/>
</dbReference>
<feature type="transmembrane region" description="Helical" evidence="6">
    <location>
        <begin position="16"/>
        <end position="34"/>
    </location>
</feature>
<dbReference type="Gene3D" id="1.20.1740.10">
    <property type="entry name" value="Amino acid/polyamine transporter I"/>
    <property type="match status" value="1"/>
</dbReference>
<keyword evidence="5 6" id="KW-0472">Membrane</keyword>
<keyword evidence="8" id="KW-1185">Reference proteome</keyword>
<evidence type="ECO:0000256" key="1">
    <source>
        <dbReference type="ARBA" id="ARBA00004651"/>
    </source>
</evidence>
<proteinExistence type="predicted"/>
<dbReference type="InterPro" id="IPR050367">
    <property type="entry name" value="APC_superfamily"/>
</dbReference>
<keyword evidence="4 6" id="KW-1133">Transmembrane helix</keyword>
<feature type="transmembrane region" description="Helical" evidence="6">
    <location>
        <begin position="164"/>
        <end position="183"/>
    </location>
</feature>
<reference evidence="7 8" key="1">
    <citation type="submission" date="2016-10" db="EMBL/GenBank/DDBJ databases">
        <authorList>
            <person name="de Groot N.N."/>
        </authorList>
    </citation>
    <scope>NUCLEOTIDE SEQUENCE [LARGE SCALE GENOMIC DNA]</scope>
    <source>
        <strain evidence="7 8">DSM 23995</strain>
    </source>
</reference>
<evidence type="ECO:0000313" key="7">
    <source>
        <dbReference type="EMBL" id="SFE71504.1"/>
    </source>
</evidence>
<dbReference type="GO" id="GO:0005886">
    <property type="term" value="C:plasma membrane"/>
    <property type="evidence" value="ECO:0007669"/>
    <property type="project" value="UniProtKB-SubCell"/>
</dbReference>
<dbReference type="PANTHER" id="PTHR42770:SF7">
    <property type="entry name" value="MEMBRANE PROTEIN"/>
    <property type="match status" value="1"/>
</dbReference>
<feature type="transmembrane region" description="Helical" evidence="6">
    <location>
        <begin position="84"/>
        <end position="106"/>
    </location>
</feature>
<feature type="transmembrane region" description="Helical" evidence="6">
    <location>
        <begin position="400"/>
        <end position="418"/>
    </location>
</feature>
<feature type="transmembrane region" description="Helical" evidence="6">
    <location>
        <begin position="334"/>
        <end position="353"/>
    </location>
</feature>
<evidence type="ECO:0000256" key="6">
    <source>
        <dbReference type="SAM" id="Phobius"/>
    </source>
</evidence>
<evidence type="ECO:0000256" key="2">
    <source>
        <dbReference type="ARBA" id="ARBA00022475"/>
    </source>
</evidence>
<evidence type="ECO:0000313" key="8">
    <source>
        <dbReference type="Proteomes" id="UP000199516"/>
    </source>
</evidence>
<evidence type="ECO:0000256" key="4">
    <source>
        <dbReference type="ARBA" id="ARBA00022989"/>
    </source>
</evidence>